<name>G4QHV1_GLANF</name>
<dbReference type="GO" id="GO:0019867">
    <property type="term" value="C:outer membrane"/>
    <property type="evidence" value="ECO:0007669"/>
    <property type="project" value="InterPro"/>
</dbReference>
<accession>G4QHV1</accession>
<dbReference type="NCBIfam" id="TIGR00752">
    <property type="entry name" value="slp"/>
    <property type="match status" value="1"/>
</dbReference>
<evidence type="ECO:0000313" key="3">
    <source>
        <dbReference type="Proteomes" id="UP000009282"/>
    </source>
</evidence>
<gene>
    <name evidence="2" type="primary">slp</name>
    <name evidence="2" type="ordered locus">GNIT_2225</name>
</gene>
<reference evidence="2 3" key="1">
    <citation type="journal article" date="2011" name="J. Bacteriol.">
        <title>Complete genome sequence of seawater bacterium Glaciecola nitratireducens FR1064T.</title>
        <authorList>
            <person name="Bian F."/>
            <person name="Qin Q.L."/>
            <person name="Xie B.B."/>
            <person name="Shu Y.L."/>
            <person name="Zhang X.Y."/>
            <person name="Yu Y."/>
            <person name="Chen B."/>
            <person name="Chen X.L."/>
            <person name="Zhou B.C."/>
            <person name="Zhang Y.Z."/>
        </authorList>
    </citation>
    <scope>NUCLEOTIDE SEQUENCE [LARGE SCALE GENOMIC DNA]</scope>
    <source>
        <strain evidence="3">JCM 12485 / KCTC 12276 / FR1064</strain>
    </source>
</reference>
<dbReference type="InterPro" id="IPR004658">
    <property type="entry name" value="OMP_Slp"/>
</dbReference>
<dbReference type="PANTHER" id="PTHR37530">
    <property type="entry name" value="OUTER MEMBRANE PROTEIN SLP"/>
    <property type="match status" value="1"/>
</dbReference>
<protein>
    <submittedName>
        <fullName evidence="2">Starvation-inducible outer membrane lipoprotein</fullName>
    </submittedName>
</protein>
<dbReference type="AlphaFoldDB" id="G4QHV1"/>
<dbReference type="eggNOG" id="COG3065">
    <property type="taxonomic scope" value="Bacteria"/>
</dbReference>
<proteinExistence type="predicted"/>
<dbReference type="Pfam" id="PF03843">
    <property type="entry name" value="Slp"/>
    <property type="match status" value="1"/>
</dbReference>
<dbReference type="PROSITE" id="PS51257">
    <property type="entry name" value="PROKAR_LIPOPROTEIN"/>
    <property type="match status" value="1"/>
</dbReference>
<organism evidence="2 3">
    <name type="scientific">Glaciecola nitratireducens (strain JCM 12485 / KCTC 12276 / FR1064)</name>
    <dbReference type="NCBI Taxonomy" id="1085623"/>
    <lineage>
        <taxon>Bacteria</taxon>
        <taxon>Pseudomonadati</taxon>
        <taxon>Pseudomonadota</taxon>
        <taxon>Gammaproteobacteria</taxon>
        <taxon>Alteromonadales</taxon>
        <taxon>Alteromonadaceae</taxon>
        <taxon>Brumicola</taxon>
    </lineage>
</organism>
<feature type="region of interest" description="Disordered" evidence="1">
    <location>
        <begin position="191"/>
        <end position="219"/>
    </location>
</feature>
<dbReference type="OrthoDB" id="5295757at2"/>
<sequence length="219" mass="24425">MQSFFKTSVVALAILVGGCAIVPEQIEVSDNENLVSFESIINGSETGQGTKARWGGEIVNVENKKEYSEMEILQYPNNHYGKPRSNLDSAGRFKVRVAGFLDPLVFKAGRLITFKGELGEPTEGIIGEQTYVYPVLLANGYYMWKETEDYRVSGMFYSDLSPYWGFGLRRDYWRPYGFYHSRATIRVQTNSSKSGLTGSKSGVTSSVRGSTSKTSQQSK</sequence>
<dbReference type="Proteomes" id="UP000009282">
    <property type="component" value="Chromosome"/>
</dbReference>
<dbReference type="RefSeq" id="WP_014109201.1">
    <property type="nucleotide sequence ID" value="NC_016041.1"/>
</dbReference>
<dbReference type="KEGG" id="gni:GNIT_2225"/>
<dbReference type="EMBL" id="CP003060">
    <property type="protein sequence ID" value="AEP30328.1"/>
    <property type="molecule type" value="Genomic_DNA"/>
</dbReference>
<keyword evidence="3" id="KW-1185">Reference proteome</keyword>
<dbReference type="HOGENOM" id="CLU_100924_1_0_6"/>
<dbReference type="PANTHER" id="PTHR37530:SF1">
    <property type="entry name" value="OUTER MEMBRANE PROTEIN SLP"/>
    <property type="match status" value="1"/>
</dbReference>
<evidence type="ECO:0000313" key="2">
    <source>
        <dbReference type="EMBL" id="AEP30328.1"/>
    </source>
</evidence>
<evidence type="ECO:0000256" key="1">
    <source>
        <dbReference type="SAM" id="MobiDB-lite"/>
    </source>
</evidence>
<keyword evidence="2" id="KW-0449">Lipoprotein</keyword>
<dbReference type="STRING" id="1085623.GNIT_2225"/>